<protein>
    <submittedName>
        <fullName evidence="3">Hsp20/alpha crystallin family protein</fullName>
    </submittedName>
</protein>
<name>A0A8T4KWK9_9ARCH</name>
<feature type="domain" description="SHSP" evidence="2">
    <location>
        <begin position="69"/>
        <end position="165"/>
    </location>
</feature>
<evidence type="ECO:0000313" key="3">
    <source>
        <dbReference type="EMBL" id="MBS3058751.1"/>
    </source>
</evidence>
<organism evidence="3 4">
    <name type="scientific">Candidatus Iainarchaeum sp</name>
    <dbReference type="NCBI Taxonomy" id="3101447"/>
    <lineage>
        <taxon>Archaea</taxon>
        <taxon>Candidatus Iainarchaeota</taxon>
        <taxon>Candidatus Iainarchaeia</taxon>
        <taxon>Candidatus Iainarchaeales</taxon>
        <taxon>Candidatus Iainarchaeaceae</taxon>
        <taxon>Candidatus Iainarchaeum</taxon>
    </lineage>
</organism>
<reference evidence="3" key="2">
    <citation type="submission" date="2021-05" db="EMBL/GenBank/DDBJ databases">
        <title>Protein family content uncovers lineage relationships and bacterial pathway maintenance mechanisms in DPANN archaea.</title>
        <authorList>
            <person name="Castelle C.J."/>
            <person name="Meheust R."/>
            <person name="Jaffe A.L."/>
            <person name="Seitz K."/>
            <person name="Gong X."/>
            <person name="Baker B.J."/>
            <person name="Banfield J.F."/>
        </authorList>
    </citation>
    <scope>NUCLEOTIDE SEQUENCE</scope>
    <source>
        <strain evidence="3">RIFCSPLOWO2_01_FULL_43_13</strain>
    </source>
</reference>
<dbReference type="PROSITE" id="PS01031">
    <property type="entry name" value="SHSP"/>
    <property type="match status" value="1"/>
</dbReference>
<dbReference type="EMBL" id="JAGVWB010000036">
    <property type="protein sequence ID" value="MBS3058751.1"/>
    <property type="molecule type" value="Genomic_DNA"/>
</dbReference>
<comment type="caution">
    <text evidence="3">The sequence shown here is derived from an EMBL/GenBank/DDBJ whole genome shotgun (WGS) entry which is preliminary data.</text>
</comment>
<dbReference type="Pfam" id="PF17886">
    <property type="entry name" value="ArsA_HSP20"/>
    <property type="match status" value="1"/>
</dbReference>
<dbReference type="SUPFAM" id="SSF49764">
    <property type="entry name" value="HSP20-like chaperones"/>
    <property type="match status" value="1"/>
</dbReference>
<gene>
    <name evidence="3" type="ORF">J4478_05115</name>
</gene>
<evidence type="ECO:0000256" key="1">
    <source>
        <dbReference type="PROSITE-ProRule" id="PRU00285"/>
    </source>
</evidence>
<dbReference type="CDD" id="cd06464">
    <property type="entry name" value="ACD_sHsps-like"/>
    <property type="match status" value="1"/>
</dbReference>
<dbReference type="InterPro" id="IPR008978">
    <property type="entry name" value="HSP20-like_chaperone"/>
</dbReference>
<reference evidence="3" key="1">
    <citation type="submission" date="2021-03" db="EMBL/GenBank/DDBJ databases">
        <authorList>
            <person name="Jaffe A."/>
        </authorList>
    </citation>
    <scope>NUCLEOTIDE SEQUENCE</scope>
    <source>
        <strain evidence="3">RIFCSPLOWO2_01_FULL_43_13</strain>
    </source>
</reference>
<dbReference type="Gene3D" id="2.60.40.790">
    <property type="match status" value="1"/>
</dbReference>
<comment type="similarity">
    <text evidence="1">Belongs to the small heat shock protein (HSP20) family.</text>
</comment>
<dbReference type="InterPro" id="IPR040612">
    <property type="entry name" value="ArsA_HSP20-like"/>
</dbReference>
<evidence type="ECO:0000259" key="2">
    <source>
        <dbReference type="PROSITE" id="PS01031"/>
    </source>
</evidence>
<sequence>MLEQQKKRKIDDLIDFESLENLMDELMKSFQENSKPGENAEIFGVSIKISKDGKPIMQEFGKQGLMQGFGIPEAREPLVDVSSTLGELSVACELPGVRKEDIDIRVSGQKLAIQASGVEKFFKQVLLPSGFQELPSKTVFNNGILELAFKKKALKKPKGKKVKVD</sequence>
<evidence type="ECO:0000313" key="4">
    <source>
        <dbReference type="Proteomes" id="UP000680185"/>
    </source>
</evidence>
<accession>A0A8T4KWK9</accession>
<dbReference type="InterPro" id="IPR002068">
    <property type="entry name" value="A-crystallin/Hsp20_dom"/>
</dbReference>
<dbReference type="AlphaFoldDB" id="A0A8T4KWK9"/>
<proteinExistence type="inferred from homology"/>
<dbReference type="Proteomes" id="UP000680185">
    <property type="component" value="Unassembled WGS sequence"/>
</dbReference>